<dbReference type="KEGG" id="vg:19686778"/>
<reference evidence="1 2" key="1">
    <citation type="submission" date="2013-04" db="EMBL/GenBank/DDBJ databases">
        <title>Complete Genome Sequence of Cronobacter sakazakii Bacteriophage CR8.</title>
        <authorList>
            <person name="Kim Y."/>
            <person name="Shin H."/>
            <person name="Ryu S."/>
        </authorList>
    </citation>
    <scope>NUCLEOTIDE SEQUENCE [LARGE SCALE GENOMIC DNA]</scope>
</reference>
<protein>
    <submittedName>
        <fullName evidence="1">Uncharacterized protein</fullName>
    </submittedName>
</protein>
<dbReference type="EMBL" id="KC954774">
    <property type="protein sequence ID" value="AIA64557.1"/>
    <property type="molecule type" value="Genomic_DNA"/>
</dbReference>
<name>A0A060ALR9_9CAUD</name>
<dbReference type="Pfam" id="PF11041">
    <property type="entry name" value="Phage_Wedge1"/>
    <property type="match status" value="1"/>
</dbReference>
<evidence type="ECO:0000313" key="1">
    <source>
        <dbReference type="EMBL" id="AIA64557.1"/>
    </source>
</evidence>
<keyword evidence="2" id="KW-1185">Reference proteome</keyword>
<accession>A0A060ALR9</accession>
<evidence type="ECO:0000313" key="2">
    <source>
        <dbReference type="Proteomes" id="UP000026984"/>
    </source>
</evidence>
<proteinExistence type="predicted"/>
<sequence length="214" mass="24153">MAEEIVLKDVNHIHPLPDFVKGGFDYVPSDIFTGKENFEKTLRILLERLEYIDQKMVELAELRTTLNAEDAILDEIGRQLGIYRNGLNDPEYRAVIMILTGNNSKSGTRADIIATLKQLFGEDGVTTYKGYNYRLDINIFNTCMEVTDILPEIIDMLPLVTHLRVVENQGYPFGFNGDAQAFGFASVYDSERTGAGGMSTLIYVSDDEEDWSFT</sequence>
<organism evidence="1 2">
    <name type="scientific">Cronobacter phage CR8</name>
    <dbReference type="NCBI Taxonomy" id="1327934"/>
    <lineage>
        <taxon>Viruses</taxon>
        <taxon>Duplodnaviria</taxon>
        <taxon>Heunggongvirae</taxon>
        <taxon>Uroviricota</taxon>
        <taxon>Caudoviricetes</taxon>
        <taxon>Vequintavirinae</taxon>
        <taxon>Certrevirus</taxon>
        <taxon>Certrevirus CR8</taxon>
    </lineage>
</organism>
<gene>
    <name evidence="1" type="ORF">CR8_027</name>
</gene>
<dbReference type="InterPro" id="IPR021283">
    <property type="entry name" value="Phage_Wedge1"/>
</dbReference>
<dbReference type="Proteomes" id="UP000026984">
    <property type="component" value="Segment"/>
</dbReference>
<dbReference type="GeneID" id="19686778"/>
<dbReference type="RefSeq" id="YP_009042264.1">
    <property type="nucleotide sequence ID" value="NC_024354.1"/>
</dbReference>